<keyword evidence="1" id="KW-0378">Hydrolase</keyword>
<dbReference type="Gene3D" id="3.40.50.1820">
    <property type="entry name" value="alpha/beta hydrolase"/>
    <property type="match status" value="1"/>
</dbReference>
<evidence type="ECO:0000313" key="1">
    <source>
        <dbReference type="EMBL" id="MFC7440399.1"/>
    </source>
</evidence>
<dbReference type="SUPFAM" id="SSF53474">
    <property type="entry name" value="alpha/beta-Hydrolases"/>
    <property type="match status" value="1"/>
</dbReference>
<protein>
    <submittedName>
        <fullName evidence="1">Alpha/beta fold hydrolase</fullName>
    </submittedName>
</protein>
<comment type="caution">
    <text evidence="1">The sequence shown here is derived from an EMBL/GenBank/DDBJ whole genome shotgun (WGS) entry which is preliminary data.</text>
</comment>
<organism evidence="1 2">
    <name type="scientific">Laceyella putida</name>
    <dbReference type="NCBI Taxonomy" id="110101"/>
    <lineage>
        <taxon>Bacteria</taxon>
        <taxon>Bacillati</taxon>
        <taxon>Bacillota</taxon>
        <taxon>Bacilli</taxon>
        <taxon>Bacillales</taxon>
        <taxon>Thermoactinomycetaceae</taxon>
        <taxon>Laceyella</taxon>
    </lineage>
</organism>
<dbReference type="Proteomes" id="UP001596500">
    <property type="component" value="Unassembled WGS sequence"/>
</dbReference>
<keyword evidence="2" id="KW-1185">Reference proteome</keyword>
<accession>A0ABW2RHJ7</accession>
<reference evidence="2" key="1">
    <citation type="journal article" date="2019" name="Int. J. Syst. Evol. Microbiol.">
        <title>The Global Catalogue of Microorganisms (GCM) 10K type strain sequencing project: providing services to taxonomists for standard genome sequencing and annotation.</title>
        <authorList>
            <consortium name="The Broad Institute Genomics Platform"/>
            <consortium name="The Broad Institute Genome Sequencing Center for Infectious Disease"/>
            <person name="Wu L."/>
            <person name="Ma J."/>
        </authorList>
    </citation>
    <scope>NUCLEOTIDE SEQUENCE [LARGE SCALE GENOMIC DNA]</scope>
    <source>
        <strain evidence="2">CGMCC 1.12942</strain>
    </source>
</reference>
<sequence length="372" mass="42381">MWSDLEESKRFVMLSASSLPLNPEMIKSVLGRIHHDKGTGAGDWASEWMAEGDRLYQENKQMEAYLCYSLGRFPYVSSPVRQKCLDKCLLTFNEWVFDLEVPVEKTQVHDRNGSIPVYLSGFGDPQKPVLIVMGGIFSLKEQWSSLLLLGPKLGFSVIVVEGPGVGENPLICQPESHKMISSLLDQLATRANVSQAYLVGMGFGGLLGIRAAIADSRIQGITAIETPLHYFFHDQRHWTQVPRIIKQTLAHQCRLDECLLPEYLREFAISKQEIRRLRIPLHYIFNLRDEIIPFEEKMFLLNHALNLELIELDDVHGSPHHQGEIQKYIPLTLLRQQKSGRTFIKALSYASLQLEKLKRKLGSLSSIHSSRY</sequence>
<dbReference type="InterPro" id="IPR029058">
    <property type="entry name" value="AB_hydrolase_fold"/>
</dbReference>
<dbReference type="GO" id="GO:0016787">
    <property type="term" value="F:hydrolase activity"/>
    <property type="evidence" value="ECO:0007669"/>
    <property type="project" value="UniProtKB-KW"/>
</dbReference>
<dbReference type="EMBL" id="JBHTBW010000011">
    <property type="protein sequence ID" value="MFC7440399.1"/>
    <property type="molecule type" value="Genomic_DNA"/>
</dbReference>
<dbReference type="RefSeq" id="WP_379863652.1">
    <property type="nucleotide sequence ID" value="NZ_JBHTBW010000011.1"/>
</dbReference>
<evidence type="ECO:0000313" key="2">
    <source>
        <dbReference type="Proteomes" id="UP001596500"/>
    </source>
</evidence>
<proteinExistence type="predicted"/>
<gene>
    <name evidence="1" type="ORF">ACFQNG_04420</name>
</gene>
<name>A0ABW2RHJ7_9BACL</name>